<dbReference type="GO" id="GO:0005765">
    <property type="term" value="C:lysosomal membrane"/>
    <property type="evidence" value="ECO:0007669"/>
    <property type="project" value="TreeGrafter"/>
</dbReference>
<dbReference type="GO" id="GO:0031902">
    <property type="term" value="C:late endosome membrane"/>
    <property type="evidence" value="ECO:0007669"/>
    <property type="project" value="TreeGrafter"/>
</dbReference>
<dbReference type="AlphaFoldDB" id="S8EE20"/>
<protein>
    <recommendedName>
        <fullName evidence="1">Regulator of MON1-CCZ1 complex N-terminal domain-containing protein</fullName>
    </recommendedName>
</protein>
<dbReference type="PANTHER" id="PTHR12897:SF4">
    <property type="entry name" value="REGULATOR OF MON1-CCZ1 COMPLEX"/>
    <property type="match status" value="1"/>
</dbReference>
<dbReference type="InterPro" id="IPR049040">
    <property type="entry name" value="RMC1_N"/>
</dbReference>
<reference evidence="2 3" key="1">
    <citation type="journal article" date="2013" name="BMC Genomics">
        <title>The miniature genome of a carnivorous plant Genlisea aurea contains a low number of genes and short non-coding sequences.</title>
        <authorList>
            <person name="Leushkin E.V."/>
            <person name="Sutormin R.A."/>
            <person name="Nabieva E.R."/>
            <person name="Penin A.A."/>
            <person name="Kondrashov A.S."/>
            <person name="Logacheva M.D."/>
        </authorList>
    </citation>
    <scope>NUCLEOTIDE SEQUENCE [LARGE SCALE GENOMIC DNA]</scope>
</reference>
<dbReference type="GO" id="GO:0035658">
    <property type="term" value="C:Mon1-Ccz1 complex"/>
    <property type="evidence" value="ECO:0007669"/>
    <property type="project" value="InterPro"/>
</dbReference>
<evidence type="ECO:0000259" key="1">
    <source>
        <dbReference type="Pfam" id="PF21029"/>
    </source>
</evidence>
<evidence type="ECO:0000313" key="3">
    <source>
        <dbReference type="Proteomes" id="UP000015453"/>
    </source>
</evidence>
<feature type="domain" description="Regulator of MON1-CCZ1 complex N-terminal" evidence="1">
    <location>
        <begin position="122"/>
        <end position="238"/>
    </location>
</feature>
<name>S8EE20_9LAMI</name>
<gene>
    <name evidence="2" type="ORF">M569_00514</name>
</gene>
<keyword evidence="3" id="KW-1185">Reference proteome</keyword>
<dbReference type="SUPFAM" id="SSF117289">
    <property type="entry name" value="Nucleoporin domain"/>
    <property type="match status" value="1"/>
</dbReference>
<comment type="caution">
    <text evidence="2">The sequence shown here is derived from an EMBL/GenBank/DDBJ whole genome shotgun (WGS) entry which is preliminary data.</text>
</comment>
<dbReference type="Proteomes" id="UP000015453">
    <property type="component" value="Unassembled WGS sequence"/>
</dbReference>
<dbReference type="InterPro" id="IPR040371">
    <property type="entry name" value="RMC1"/>
</dbReference>
<accession>S8EE20</accession>
<dbReference type="PANTHER" id="PTHR12897">
    <property type="entry name" value="COLON CANCER-ASSOCIATED PROTEIN MIC1"/>
    <property type="match status" value="1"/>
</dbReference>
<sequence>MKEKAHGSTPFLKKIIVNCSAQAKEYGGCVSSRIPHVEKDMCLKEFLVLKNCMQNVKYTWGVLKNSVSWVSLVIRLIFLSSNTSAGASSSSSSRLGFSSALSHVYIQYPPLSCHVPGSRKLLYDDGNRLIIAVTSNQVFSWKIAPYDPCVAALSDPISEGPVLSIRYSLDLKLLAIQRSSVEIQIWNRDTRDTFCHKCRPESENILGFFWSDCPTFNLVIIKTSGLDFHTYNSGSQSLQLVETRKLNINWYSYTHESRLVLLSSGMQCKSFTGYQLSSIGTIRLPKFDMVMAKSETNNKPILAAEDVHIITVYGRIYCLQLDKVAMLLHIYRFYRDAVLQQ</sequence>
<organism evidence="2 3">
    <name type="scientific">Genlisea aurea</name>
    <dbReference type="NCBI Taxonomy" id="192259"/>
    <lineage>
        <taxon>Eukaryota</taxon>
        <taxon>Viridiplantae</taxon>
        <taxon>Streptophyta</taxon>
        <taxon>Embryophyta</taxon>
        <taxon>Tracheophyta</taxon>
        <taxon>Spermatophyta</taxon>
        <taxon>Magnoliopsida</taxon>
        <taxon>eudicotyledons</taxon>
        <taxon>Gunneridae</taxon>
        <taxon>Pentapetalae</taxon>
        <taxon>asterids</taxon>
        <taxon>lamiids</taxon>
        <taxon>Lamiales</taxon>
        <taxon>Lentibulariaceae</taxon>
        <taxon>Genlisea</taxon>
    </lineage>
</organism>
<proteinExistence type="predicted"/>
<dbReference type="GO" id="GO:0010506">
    <property type="term" value="P:regulation of autophagy"/>
    <property type="evidence" value="ECO:0007669"/>
    <property type="project" value="InterPro"/>
</dbReference>
<feature type="non-terminal residue" evidence="2">
    <location>
        <position position="341"/>
    </location>
</feature>
<evidence type="ECO:0000313" key="2">
    <source>
        <dbReference type="EMBL" id="EPS74238.1"/>
    </source>
</evidence>
<dbReference type="EMBL" id="AUSU01000136">
    <property type="protein sequence ID" value="EPS74238.1"/>
    <property type="molecule type" value="Genomic_DNA"/>
</dbReference>
<dbReference type="OrthoDB" id="26384at2759"/>
<dbReference type="Pfam" id="PF21029">
    <property type="entry name" value="RMC1_N"/>
    <property type="match status" value="1"/>
</dbReference>